<gene>
    <name evidence="1" type="ORF">ABVK25_001027</name>
</gene>
<reference evidence="1 2" key="1">
    <citation type="submission" date="2024-09" db="EMBL/GenBank/DDBJ databases">
        <title>Rethinking Asexuality: The Enigmatic Case of Functional Sexual Genes in Lepraria (Stereocaulaceae).</title>
        <authorList>
            <person name="Doellman M."/>
            <person name="Sun Y."/>
            <person name="Barcenas-Pena A."/>
            <person name="Lumbsch H.T."/>
            <person name="Grewe F."/>
        </authorList>
    </citation>
    <scope>NUCLEOTIDE SEQUENCE [LARGE SCALE GENOMIC DNA]</scope>
    <source>
        <strain evidence="1 2">Grewe 0041</strain>
    </source>
</reference>
<keyword evidence="2" id="KW-1185">Reference proteome</keyword>
<protein>
    <submittedName>
        <fullName evidence="1">Uncharacterized protein</fullName>
    </submittedName>
</protein>
<organism evidence="1 2">
    <name type="scientific">Lepraria finkii</name>
    <dbReference type="NCBI Taxonomy" id="1340010"/>
    <lineage>
        <taxon>Eukaryota</taxon>
        <taxon>Fungi</taxon>
        <taxon>Dikarya</taxon>
        <taxon>Ascomycota</taxon>
        <taxon>Pezizomycotina</taxon>
        <taxon>Lecanoromycetes</taxon>
        <taxon>OSLEUM clade</taxon>
        <taxon>Lecanoromycetidae</taxon>
        <taxon>Lecanorales</taxon>
        <taxon>Lecanorineae</taxon>
        <taxon>Stereocaulaceae</taxon>
        <taxon>Lepraria</taxon>
    </lineage>
</organism>
<dbReference type="Proteomes" id="UP001590951">
    <property type="component" value="Unassembled WGS sequence"/>
</dbReference>
<dbReference type="EMBL" id="JBHFEH010000002">
    <property type="protein sequence ID" value="KAL2058301.1"/>
    <property type="molecule type" value="Genomic_DNA"/>
</dbReference>
<sequence>MRLPIQAATPALAVFTVSTTTLPTFSGARNALTSLVSHIKRSPQPPPGNFDMDPLNDDEMDAAMATWGIDDDLGLSDTPISDATPLAAPCC</sequence>
<name>A0ABR4BKF9_9LECA</name>
<evidence type="ECO:0000313" key="2">
    <source>
        <dbReference type="Proteomes" id="UP001590951"/>
    </source>
</evidence>
<accession>A0ABR4BKF9</accession>
<comment type="caution">
    <text evidence="1">The sequence shown here is derived from an EMBL/GenBank/DDBJ whole genome shotgun (WGS) entry which is preliminary data.</text>
</comment>
<proteinExistence type="predicted"/>
<evidence type="ECO:0000313" key="1">
    <source>
        <dbReference type="EMBL" id="KAL2058301.1"/>
    </source>
</evidence>